<organism evidence="12 13">
    <name type="scientific">Faecalicatena contorta</name>
    <dbReference type="NCBI Taxonomy" id="39482"/>
    <lineage>
        <taxon>Bacteria</taxon>
        <taxon>Bacillati</taxon>
        <taxon>Bacillota</taxon>
        <taxon>Clostridia</taxon>
        <taxon>Lachnospirales</taxon>
        <taxon>Lachnospiraceae</taxon>
        <taxon>Faecalicatena</taxon>
    </lineage>
</organism>
<evidence type="ECO:0000256" key="3">
    <source>
        <dbReference type="ARBA" id="ARBA00018672"/>
    </source>
</evidence>
<dbReference type="CDD" id="cd17574">
    <property type="entry name" value="REC_OmpR"/>
    <property type="match status" value="1"/>
</dbReference>
<feature type="domain" description="Histidine kinase" evidence="10">
    <location>
        <begin position="923"/>
        <end position="1023"/>
    </location>
</feature>
<gene>
    <name evidence="12" type="ORF">SAMN05216529_105278</name>
</gene>
<feature type="transmembrane region" description="Helical" evidence="9">
    <location>
        <begin position="398"/>
        <end position="418"/>
    </location>
</feature>
<evidence type="ECO:0000256" key="4">
    <source>
        <dbReference type="ARBA" id="ARBA00022553"/>
    </source>
</evidence>
<dbReference type="SMART" id="SM00448">
    <property type="entry name" value="REC"/>
    <property type="match status" value="1"/>
</dbReference>
<evidence type="ECO:0000256" key="8">
    <source>
        <dbReference type="PROSITE-ProRule" id="PRU00169"/>
    </source>
</evidence>
<dbReference type="SUPFAM" id="SSF55874">
    <property type="entry name" value="ATPase domain of HSP90 chaperone/DNA topoisomerase II/histidine kinase"/>
    <property type="match status" value="2"/>
</dbReference>
<keyword evidence="4 8" id="KW-0597">Phosphoprotein</keyword>
<dbReference type="CDD" id="cd00082">
    <property type="entry name" value="HisKA"/>
    <property type="match status" value="1"/>
</dbReference>
<keyword evidence="9" id="KW-1133">Transmembrane helix</keyword>
<feature type="transmembrane region" description="Helical" evidence="9">
    <location>
        <begin position="317"/>
        <end position="336"/>
    </location>
</feature>
<feature type="transmembrane region" description="Helical" evidence="9">
    <location>
        <begin position="23"/>
        <end position="42"/>
    </location>
</feature>
<dbReference type="Pfam" id="PF02518">
    <property type="entry name" value="HATPase_c"/>
    <property type="match status" value="2"/>
</dbReference>
<feature type="transmembrane region" description="Helical" evidence="9">
    <location>
        <begin position="244"/>
        <end position="262"/>
    </location>
</feature>
<comment type="catalytic activity">
    <reaction evidence="1">
        <text>ATP + protein L-histidine = ADP + protein N-phospho-L-histidine.</text>
        <dbReference type="EC" id="2.7.13.3"/>
    </reaction>
</comment>
<dbReference type="SUPFAM" id="SSF49785">
    <property type="entry name" value="Galactose-binding domain-like"/>
    <property type="match status" value="1"/>
</dbReference>
<keyword evidence="5 12" id="KW-0418">Kinase</keyword>
<dbReference type="EMBL" id="UHJJ01000005">
    <property type="protein sequence ID" value="SUQ14302.1"/>
    <property type="molecule type" value="Genomic_DNA"/>
</dbReference>
<dbReference type="Gene3D" id="3.40.50.2300">
    <property type="match status" value="1"/>
</dbReference>
<evidence type="ECO:0000313" key="12">
    <source>
        <dbReference type="EMBL" id="SUQ14302.1"/>
    </source>
</evidence>
<reference evidence="13" key="1">
    <citation type="submission" date="2017-07" db="EMBL/GenBank/DDBJ databases">
        <authorList>
            <person name="Varghese N."/>
            <person name="Submissions S."/>
        </authorList>
    </citation>
    <scope>NUCLEOTIDE SEQUENCE [LARGE SCALE GENOMIC DNA]</scope>
    <source>
        <strain evidence="13">NLAE-zl-C134</strain>
    </source>
</reference>
<dbReference type="EC" id="2.7.13.3" evidence="2"/>
<dbReference type="InterPro" id="IPR036097">
    <property type="entry name" value="HisK_dim/P_sf"/>
</dbReference>
<evidence type="ECO:0000256" key="1">
    <source>
        <dbReference type="ARBA" id="ARBA00000085"/>
    </source>
</evidence>
<dbReference type="PANTHER" id="PTHR43547:SF2">
    <property type="entry name" value="HYBRID SIGNAL TRANSDUCTION HISTIDINE KINASE C"/>
    <property type="match status" value="1"/>
</dbReference>
<dbReference type="GO" id="GO:0016020">
    <property type="term" value="C:membrane"/>
    <property type="evidence" value="ECO:0007669"/>
    <property type="project" value="InterPro"/>
</dbReference>
<keyword evidence="9" id="KW-0812">Transmembrane</keyword>
<dbReference type="InterPro" id="IPR008979">
    <property type="entry name" value="Galactose-bd-like_sf"/>
</dbReference>
<feature type="transmembrane region" description="Helical" evidence="9">
    <location>
        <begin position="219"/>
        <end position="238"/>
    </location>
</feature>
<keyword evidence="9" id="KW-0472">Membrane</keyword>
<dbReference type="SUPFAM" id="SSF52172">
    <property type="entry name" value="CheY-like"/>
    <property type="match status" value="1"/>
</dbReference>
<keyword evidence="13" id="KW-1185">Reference proteome</keyword>
<dbReference type="PRINTS" id="PR00344">
    <property type="entry name" value="BCTRLSENSOR"/>
</dbReference>
<dbReference type="InterPro" id="IPR036890">
    <property type="entry name" value="HATPase_C_sf"/>
</dbReference>
<evidence type="ECO:0000256" key="7">
    <source>
        <dbReference type="ARBA" id="ARBA00024867"/>
    </source>
</evidence>
<keyword evidence="6" id="KW-0902">Two-component regulatory system</keyword>
<sequence length="1037" mass="116788">MNKLQTKQTNTEQTPHSRKLSPFQIWILSSALLIAVFCLFIITPQNAKKARNGVLYASHIENRPPVALNGEWEYYDNQFLFPSDFSLISETEPVLGYRTLPGTLPSTYGYGTYRLTFTFLGPVNLYSLRLTGVQGAARIYVDGTLLSDVGFTSSLKASSEASKDNQYIVFPLDIMRRSHEIIIHVSNFSNYCSGITSPIYFGTQIDGYRLSSQFKFAESVGLMSVGVLVILLVFILIFRIQMGNMLYLLLFTLTLIFHLVYSSNDLLTQPIHSWVYLLLTRFYIASLGLIGFFMILLAGQNFYTPGILWKTLKLHRLIFPVFLILTAVCANGQLPFMKVLMGIYFILCFLHSSAILLIKIWNKSYGALMQLLALTFCSSYFALQYFNSRGMVTAASYSNSYIFLLVAYVASQLAYVALQVSRIYTGNARLAHRMVVADKLKSEFISATSHELRTPLHGIINIIESAGSKLEQPDIAREELHLALTLARRMNSVIHDLYGFYSSSERLDTGLKPVNLDIEVNAVIEVFHYISNNSRLILKNNLSSDALWVNADESRLWEILNNIIGNSVKYTETGTITITSKHVENQIYVSVTDTGIGMSPKEINRIFDKSVRLEDAEKKAGGIGYGLYLVRQLIEQMNGSIFVEWTKPGQGTCITFCLEACDFRLDGKETTAAEQSAHASSAGQNYLEDFYGTSASLLVVDDNEDNLNIIRTIFEDCSFSIDCVQNAPEALQLMNKHTYDIIILDVMMPEMNGFEMCQIVRKRYSHFELPVLLLTACDSTEEILTGFWSGANDYVVKPADRIELRTRVFSLITLRQSVKSALDNEMMFLQAQIRPHFLYNAFNTISAIALTDGLQASGLIDDLANYLRGCFGKDGNQDMVPIETELGIVSSYVRIEQARFGKRLQFVSTLKTDQSFYLPPFTIQPLVENSIRHATLDSYENINIQLFIAEYDQFIHIILQDNGNGIEPSKVADLLSGEQNDKKSGIGLRNVNRRLKLHYGIPLEIQASPGTGTKILIKIPLYQGTEMKKDELNRGEY</sequence>
<dbReference type="InterPro" id="IPR010559">
    <property type="entry name" value="Sig_transdc_His_kin_internal"/>
</dbReference>
<feature type="domain" description="Response regulatory" evidence="11">
    <location>
        <begin position="696"/>
        <end position="812"/>
    </location>
</feature>
<accession>A0A315ZX20</accession>
<feature type="transmembrane region" description="Helical" evidence="9">
    <location>
        <begin position="343"/>
        <end position="361"/>
    </location>
</feature>
<dbReference type="InterPro" id="IPR011006">
    <property type="entry name" value="CheY-like_superfamily"/>
</dbReference>
<dbReference type="GO" id="GO:0000155">
    <property type="term" value="F:phosphorelay sensor kinase activity"/>
    <property type="evidence" value="ECO:0007669"/>
    <property type="project" value="InterPro"/>
</dbReference>
<dbReference type="PROSITE" id="PS50109">
    <property type="entry name" value="HIS_KIN"/>
    <property type="match status" value="2"/>
</dbReference>
<dbReference type="OrthoDB" id="9809348at2"/>
<dbReference type="InterPro" id="IPR003594">
    <property type="entry name" value="HATPase_dom"/>
</dbReference>
<dbReference type="AlphaFoldDB" id="A0A315ZX20"/>
<feature type="domain" description="Histidine kinase" evidence="10">
    <location>
        <begin position="447"/>
        <end position="662"/>
    </location>
</feature>
<dbReference type="Pfam" id="PF06580">
    <property type="entry name" value="His_kinase"/>
    <property type="match status" value="1"/>
</dbReference>
<dbReference type="Pfam" id="PF00512">
    <property type="entry name" value="HisKA"/>
    <property type="match status" value="1"/>
</dbReference>
<dbReference type="InterPro" id="IPR005467">
    <property type="entry name" value="His_kinase_dom"/>
</dbReference>
<dbReference type="PROSITE" id="PS50110">
    <property type="entry name" value="RESPONSE_REGULATORY"/>
    <property type="match status" value="1"/>
</dbReference>
<feature type="transmembrane region" description="Helical" evidence="9">
    <location>
        <begin position="274"/>
        <end position="297"/>
    </location>
</feature>
<dbReference type="SMART" id="SM00388">
    <property type="entry name" value="HisKA"/>
    <property type="match status" value="1"/>
</dbReference>
<dbReference type="Proteomes" id="UP000254051">
    <property type="component" value="Unassembled WGS sequence"/>
</dbReference>
<evidence type="ECO:0000313" key="13">
    <source>
        <dbReference type="Proteomes" id="UP000254051"/>
    </source>
</evidence>
<evidence type="ECO:0000256" key="6">
    <source>
        <dbReference type="ARBA" id="ARBA00023012"/>
    </source>
</evidence>
<protein>
    <recommendedName>
        <fullName evidence="3">Stage 0 sporulation protein A homolog</fullName>
        <ecNumber evidence="2">2.7.13.3</ecNumber>
    </recommendedName>
</protein>
<dbReference type="RefSeq" id="WP_109711043.1">
    <property type="nucleotide sequence ID" value="NZ_QGDS01000005.1"/>
</dbReference>
<evidence type="ECO:0000256" key="5">
    <source>
        <dbReference type="ARBA" id="ARBA00022777"/>
    </source>
</evidence>
<comment type="function">
    <text evidence="7">May play the central regulatory role in sporulation. It may be an element of the effector pathway responsible for the activation of sporulation genes in response to nutritional stress. Spo0A may act in concert with spo0H (a sigma factor) to control the expression of some genes that are critical to the sporulation process.</text>
</comment>
<dbReference type="Gene3D" id="3.30.565.10">
    <property type="entry name" value="Histidine kinase-like ATPase, C-terminal domain"/>
    <property type="match status" value="2"/>
</dbReference>
<evidence type="ECO:0000256" key="9">
    <source>
        <dbReference type="SAM" id="Phobius"/>
    </source>
</evidence>
<keyword evidence="5 12" id="KW-0808">Transferase</keyword>
<dbReference type="InterPro" id="IPR004358">
    <property type="entry name" value="Sig_transdc_His_kin-like_C"/>
</dbReference>
<evidence type="ECO:0000259" key="11">
    <source>
        <dbReference type="PROSITE" id="PS50110"/>
    </source>
</evidence>
<dbReference type="PANTHER" id="PTHR43547">
    <property type="entry name" value="TWO-COMPONENT HISTIDINE KINASE"/>
    <property type="match status" value="1"/>
</dbReference>
<name>A0A315ZX20_9FIRM</name>
<evidence type="ECO:0000259" key="10">
    <source>
        <dbReference type="PROSITE" id="PS50109"/>
    </source>
</evidence>
<dbReference type="SUPFAM" id="SSF47384">
    <property type="entry name" value="Homodimeric domain of signal transducing histidine kinase"/>
    <property type="match status" value="1"/>
</dbReference>
<dbReference type="InterPro" id="IPR001789">
    <property type="entry name" value="Sig_transdc_resp-reg_receiver"/>
</dbReference>
<dbReference type="InterPro" id="IPR003661">
    <property type="entry name" value="HisK_dim/P_dom"/>
</dbReference>
<proteinExistence type="predicted"/>
<evidence type="ECO:0000256" key="2">
    <source>
        <dbReference type="ARBA" id="ARBA00012438"/>
    </source>
</evidence>
<dbReference type="Gene3D" id="1.10.287.130">
    <property type="match status" value="1"/>
</dbReference>
<dbReference type="SMART" id="SM00387">
    <property type="entry name" value="HATPase_c"/>
    <property type="match status" value="2"/>
</dbReference>
<feature type="modified residue" description="4-aspartylphosphate" evidence="8">
    <location>
        <position position="745"/>
    </location>
</feature>
<dbReference type="Pfam" id="PF00072">
    <property type="entry name" value="Response_reg"/>
    <property type="match status" value="1"/>
</dbReference>